<comment type="caution">
    <text evidence="7">The sequence shown here is derived from an EMBL/GenBank/DDBJ whole genome shotgun (WGS) entry which is preliminary data.</text>
</comment>
<keyword evidence="3" id="KW-0808">Transferase</keyword>
<keyword evidence="6" id="KW-0812">Transmembrane</keyword>
<dbReference type="Gene3D" id="1.20.5.1930">
    <property type="match status" value="1"/>
</dbReference>
<keyword evidence="5" id="KW-0902">Two-component regulatory system</keyword>
<dbReference type="InterPro" id="IPR036890">
    <property type="entry name" value="HATPase_C_sf"/>
</dbReference>
<dbReference type="Proteomes" id="UP000680158">
    <property type="component" value="Unassembled WGS sequence"/>
</dbReference>
<dbReference type="Gene3D" id="3.30.565.10">
    <property type="entry name" value="Histidine kinase-like ATPase, C-terminal domain"/>
    <property type="match status" value="1"/>
</dbReference>
<keyword evidence="4" id="KW-0418">Kinase</keyword>
<keyword evidence="6" id="KW-0472">Membrane</keyword>
<sequence>MLIHALKQLIRLLVWGYWISNNLLSFLRKKPFLIGIISSVLVSGLADAETSLVRNAEIAPGLQTRSSSIGVTWSSVTLSDVWRRHKPCREGHWTYRIPVTSFPKNDDSAALVYRAGNRVHFYLDDQIIARYGDLFDSDSDYSNHAIIVSFPKLETRNLNSFVYIQVAGDCRRYSGLSQVLIGSQQDLSALHAEKLRTFLWSTIAIIVICAILGFISLSAAILYRSSNALLFGIASALWALRAWLWSMHDLPIPYSYWFFLIDLCFGIWMSLICILALRVNQIRSKWLEKAQWLSLGIFLLSSIALIFGAPSVLKALGIDLIVVAGAFALLSIARQSIRKPSPSNIAVALAGLLMLIVGLYDHWNVWISDAADAYQRFYFTPLIVLFFILAIGIVLNLRYVHAIRSDAQYRHELEVEVAKQRELLEHHHQEMTVRAQQEAISLERGRIMKDMHDGLGSQLVGLMSLVQTAPTQHTEIEFELQQVIDTLRATIDTLSPSGDDLTTVLAQFRFRYESRLKRLKIQLHWRVKPFHTINWTSNELIQFEHMIREIFANIIKHAQASEIYVEAGGYGLYDRLIIRDNGRGFDPLMVLGGRGLRHLHERAKDLKIQLSIDSEIGDGATVRLQWEADSNGAG</sequence>
<dbReference type="PANTHER" id="PTHR24421">
    <property type="entry name" value="NITRATE/NITRITE SENSOR PROTEIN NARX-RELATED"/>
    <property type="match status" value="1"/>
</dbReference>
<dbReference type="SUPFAM" id="SSF55874">
    <property type="entry name" value="ATPase domain of HSP90 chaperone/DNA topoisomerase II/histidine kinase"/>
    <property type="match status" value="1"/>
</dbReference>
<dbReference type="AlphaFoldDB" id="A0A941DHN8"/>
<dbReference type="EMBL" id="JAGSPM010000006">
    <property type="protein sequence ID" value="MBR7747077.1"/>
    <property type="molecule type" value="Genomic_DNA"/>
</dbReference>
<feature type="transmembrane region" description="Helical" evidence="6">
    <location>
        <begin position="198"/>
        <end position="221"/>
    </location>
</feature>
<dbReference type="RefSeq" id="WP_212684375.1">
    <property type="nucleotide sequence ID" value="NZ_JAGSPM010000006.1"/>
</dbReference>
<dbReference type="GO" id="GO:0000160">
    <property type="term" value="P:phosphorelay signal transduction system"/>
    <property type="evidence" value="ECO:0007669"/>
    <property type="project" value="UniProtKB-KW"/>
</dbReference>
<dbReference type="InterPro" id="IPR050482">
    <property type="entry name" value="Sensor_HK_TwoCompSys"/>
</dbReference>
<feature type="transmembrane region" description="Helical" evidence="6">
    <location>
        <begin position="315"/>
        <end position="333"/>
    </location>
</feature>
<proteinExistence type="predicted"/>
<evidence type="ECO:0000256" key="1">
    <source>
        <dbReference type="ARBA" id="ARBA00000085"/>
    </source>
</evidence>
<dbReference type="EC" id="2.7.13.3" evidence="2"/>
<dbReference type="CDD" id="cd16917">
    <property type="entry name" value="HATPase_UhpB-NarQ-NarX-like"/>
    <property type="match status" value="1"/>
</dbReference>
<evidence type="ECO:0000313" key="7">
    <source>
        <dbReference type="EMBL" id="MBR7747077.1"/>
    </source>
</evidence>
<evidence type="ECO:0000256" key="6">
    <source>
        <dbReference type="SAM" id="Phobius"/>
    </source>
</evidence>
<comment type="catalytic activity">
    <reaction evidence="1">
        <text>ATP + protein L-histidine = ADP + protein N-phospho-L-histidine.</text>
        <dbReference type="EC" id="2.7.13.3"/>
    </reaction>
</comment>
<gene>
    <name evidence="7" type="ORF">KDM92_10830</name>
</gene>
<organism evidence="7 8">
    <name type="scientific">Undibacterium baiyunense</name>
    <dbReference type="NCBI Taxonomy" id="2828731"/>
    <lineage>
        <taxon>Bacteria</taxon>
        <taxon>Pseudomonadati</taxon>
        <taxon>Pseudomonadota</taxon>
        <taxon>Betaproteobacteria</taxon>
        <taxon>Burkholderiales</taxon>
        <taxon>Oxalobacteraceae</taxon>
        <taxon>Undibacterium</taxon>
    </lineage>
</organism>
<name>A0A941DHN8_9BURK</name>
<evidence type="ECO:0000256" key="4">
    <source>
        <dbReference type="ARBA" id="ARBA00022777"/>
    </source>
</evidence>
<accession>A0A941DHN8</accession>
<evidence type="ECO:0000256" key="3">
    <source>
        <dbReference type="ARBA" id="ARBA00022679"/>
    </source>
</evidence>
<evidence type="ECO:0000256" key="2">
    <source>
        <dbReference type="ARBA" id="ARBA00012438"/>
    </source>
</evidence>
<feature type="transmembrane region" description="Helical" evidence="6">
    <location>
        <begin position="345"/>
        <end position="365"/>
    </location>
</feature>
<evidence type="ECO:0000313" key="8">
    <source>
        <dbReference type="Proteomes" id="UP000680158"/>
    </source>
</evidence>
<protein>
    <recommendedName>
        <fullName evidence="2">histidine kinase</fullName>
        <ecNumber evidence="2">2.7.13.3</ecNumber>
    </recommendedName>
</protein>
<feature type="transmembrane region" description="Helical" evidence="6">
    <location>
        <begin position="290"/>
        <end position="309"/>
    </location>
</feature>
<feature type="transmembrane region" description="Helical" evidence="6">
    <location>
        <begin position="256"/>
        <end position="278"/>
    </location>
</feature>
<feature type="transmembrane region" description="Helical" evidence="6">
    <location>
        <begin position="228"/>
        <end position="244"/>
    </location>
</feature>
<dbReference type="GO" id="GO:0004673">
    <property type="term" value="F:protein histidine kinase activity"/>
    <property type="evidence" value="ECO:0007669"/>
    <property type="project" value="UniProtKB-EC"/>
</dbReference>
<evidence type="ECO:0000256" key="5">
    <source>
        <dbReference type="ARBA" id="ARBA00023012"/>
    </source>
</evidence>
<reference evidence="7 8" key="1">
    <citation type="submission" date="2021-04" db="EMBL/GenBank/DDBJ databases">
        <title>novel species isolated from subtropical streams in China.</title>
        <authorList>
            <person name="Lu H."/>
        </authorList>
    </citation>
    <scope>NUCLEOTIDE SEQUENCE [LARGE SCALE GENOMIC DNA]</scope>
    <source>
        <strain evidence="7 8">BYS107W</strain>
    </source>
</reference>
<keyword evidence="8" id="KW-1185">Reference proteome</keyword>
<keyword evidence="6" id="KW-1133">Transmembrane helix</keyword>
<feature type="transmembrane region" description="Helical" evidence="6">
    <location>
        <begin position="377"/>
        <end position="400"/>
    </location>
</feature>
<dbReference type="PANTHER" id="PTHR24421:SF10">
    <property type="entry name" value="NITRATE_NITRITE SENSOR PROTEIN NARQ"/>
    <property type="match status" value="1"/>
</dbReference>